<evidence type="ECO:0000313" key="2">
    <source>
        <dbReference type="EMBL" id="GAO44685.1"/>
    </source>
</evidence>
<dbReference type="RefSeq" id="WP_046370565.1">
    <property type="nucleotide sequence ID" value="NZ_BBWV01000003.1"/>
</dbReference>
<dbReference type="EMBL" id="BBWV01000003">
    <property type="protein sequence ID" value="GAO44685.1"/>
    <property type="molecule type" value="Genomic_DNA"/>
</dbReference>
<accession>A0A0E9N5R5</accession>
<keyword evidence="1" id="KW-1133">Transmembrane helix</keyword>
<evidence type="ECO:0000256" key="1">
    <source>
        <dbReference type="SAM" id="Phobius"/>
    </source>
</evidence>
<name>A0A0E9N5R5_9BACT</name>
<comment type="caution">
    <text evidence="2">The sequence shown here is derived from an EMBL/GenBank/DDBJ whole genome shotgun (WGS) entry which is preliminary data.</text>
</comment>
<dbReference type="STRING" id="1220578.FPE01S_03_07240"/>
<gene>
    <name evidence="2" type="ORF">FPE01S_03_07240</name>
</gene>
<protein>
    <submittedName>
        <fullName evidence="2">Uncharacterized protein</fullName>
    </submittedName>
</protein>
<keyword evidence="1" id="KW-0812">Transmembrane</keyword>
<proteinExistence type="predicted"/>
<dbReference type="AlphaFoldDB" id="A0A0E9N5R5"/>
<keyword evidence="3" id="KW-1185">Reference proteome</keyword>
<organism evidence="2 3">
    <name type="scientific">Flavihumibacter petaseus NBRC 106054</name>
    <dbReference type="NCBI Taxonomy" id="1220578"/>
    <lineage>
        <taxon>Bacteria</taxon>
        <taxon>Pseudomonadati</taxon>
        <taxon>Bacteroidota</taxon>
        <taxon>Chitinophagia</taxon>
        <taxon>Chitinophagales</taxon>
        <taxon>Chitinophagaceae</taxon>
        <taxon>Flavihumibacter</taxon>
    </lineage>
</organism>
<reference evidence="2 3" key="1">
    <citation type="submission" date="2015-04" db="EMBL/GenBank/DDBJ databases">
        <title>Whole genome shotgun sequence of Flavihumibacter petaseus NBRC 106054.</title>
        <authorList>
            <person name="Miyazawa S."/>
            <person name="Hosoyama A."/>
            <person name="Hashimoto M."/>
            <person name="Noguchi M."/>
            <person name="Tsuchikane K."/>
            <person name="Ohji S."/>
            <person name="Yamazoe A."/>
            <person name="Ichikawa N."/>
            <person name="Kimura A."/>
            <person name="Fujita N."/>
        </authorList>
    </citation>
    <scope>NUCLEOTIDE SEQUENCE [LARGE SCALE GENOMIC DNA]</scope>
    <source>
        <strain evidence="2 3">NBRC 106054</strain>
    </source>
</reference>
<sequence>MKGKITIVLLLLSLVTFFVIRPFIVDGRNGLPGMITAVLRVPHAPAPQQSVLKKDEAAHQHALHMSACDDTNFRKVASPTLFKLFRPVFHTPLLLLLGLAIIPALIAVIQPRGLFEILPQHRHFDALCLLRI</sequence>
<keyword evidence="1" id="KW-0472">Membrane</keyword>
<dbReference type="Proteomes" id="UP000033121">
    <property type="component" value="Unassembled WGS sequence"/>
</dbReference>
<feature type="transmembrane region" description="Helical" evidence="1">
    <location>
        <begin position="88"/>
        <end position="109"/>
    </location>
</feature>
<evidence type="ECO:0000313" key="3">
    <source>
        <dbReference type="Proteomes" id="UP000033121"/>
    </source>
</evidence>